<comment type="similarity">
    <text evidence="3">Belongs to the prokaryotic molybdopterin-containing oxidoreductase family.</text>
</comment>
<evidence type="ECO:0000256" key="4">
    <source>
        <dbReference type="ARBA" id="ARBA00011771"/>
    </source>
</evidence>
<evidence type="ECO:0000313" key="11">
    <source>
        <dbReference type="EMBL" id="BBD08077.1"/>
    </source>
</evidence>
<accession>A0A2Z6AXU6</accession>
<dbReference type="EMBL" id="AP017378">
    <property type="protein sequence ID" value="BBD08077.1"/>
    <property type="molecule type" value="Genomic_DNA"/>
</dbReference>
<dbReference type="GO" id="GO:0042597">
    <property type="term" value="C:periplasmic space"/>
    <property type="evidence" value="ECO:0007669"/>
    <property type="project" value="UniProtKB-SubCell"/>
</dbReference>
<keyword evidence="12" id="KW-1185">Reference proteome</keyword>
<name>A0A2Z6AXU6_9BACT</name>
<sequence length="188" mass="20965">MKITRRGFMKATGVGVVGLTLGQLGLDLTPVEAQAYGMKIEGAKEVISICPFCACCCNVLMHVKDGKVISVEGDPDYPVSEGALCAKGAALLSMHTGKHRLEKPLYRAAHSDHWEEKDWDWTLKRIARKVKDTRDRDFKKFNDEGKRVNRVESIFQLGTSQMDNEECTLAHQGLRGLGVVHMDHQARI</sequence>
<dbReference type="SUPFAM" id="SSF53706">
    <property type="entry name" value="Formate dehydrogenase/DMSO reductase, domains 1-3"/>
    <property type="match status" value="1"/>
</dbReference>
<dbReference type="InterPro" id="IPR006963">
    <property type="entry name" value="Mopterin_OxRdtase_4Fe-4S_dom"/>
</dbReference>
<evidence type="ECO:0000256" key="2">
    <source>
        <dbReference type="ARBA" id="ARBA00004418"/>
    </source>
</evidence>
<evidence type="ECO:0000313" key="12">
    <source>
        <dbReference type="Proteomes" id="UP000269883"/>
    </source>
</evidence>
<reference evidence="11 12" key="1">
    <citation type="journal article" date="2018" name="Sci. Adv.">
        <title>Multi-heme cytochromes provide a pathway for survival in energy-limited environments.</title>
        <authorList>
            <person name="Deng X."/>
            <person name="Dohmae N."/>
            <person name="Nealson K.H."/>
            <person name="Hashimoto K."/>
            <person name="Okamoto A."/>
        </authorList>
    </citation>
    <scope>NUCLEOTIDE SEQUENCE [LARGE SCALE GENOMIC DNA]</scope>
    <source>
        <strain evidence="11 12">IS5</strain>
    </source>
</reference>
<dbReference type="PROSITE" id="PS51318">
    <property type="entry name" value="TAT"/>
    <property type="match status" value="1"/>
</dbReference>
<protein>
    <submittedName>
        <fullName evidence="11">Putative formate dehydrogenase, alpha subunit</fullName>
    </submittedName>
</protein>
<dbReference type="PROSITE" id="PS51669">
    <property type="entry name" value="4FE4S_MOW_BIS_MGD"/>
    <property type="match status" value="1"/>
</dbReference>
<dbReference type="Pfam" id="PF04879">
    <property type="entry name" value="Molybdop_Fe4S4"/>
    <property type="match status" value="1"/>
</dbReference>
<dbReference type="Gene3D" id="3.40.50.740">
    <property type="match status" value="1"/>
</dbReference>
<organism evidence="11 12">
    <name type="scientific">Desulfovibrio ferrophilus</name>
    <dbReference type="NCBI Taxonomy" id="241368"/>
    <lineage>
        <taxon>Bacteria</taxon>
        <taxon>Pseudomonadati</taxon>
        <taxon>Thermodesulfobacteriota</taxon>
        <taxon>Desulfovibrionia</taxon>
        <taxon>Desulfovibrionales</taxon>
        <taxon>Desulfovibrionaceae</taxon>
        <taxon>Desulfovibrio</taxon>
    </lineage>
</organism>
<evidence type="ECO:0000259" key="10">
    <source>
        <dbReference type="PROSITE" id="PS51669"/>
    </source>
</evidence>
<dbReference type="AlphaFoldDB" id="A0A2Z6AXU6"/>
<dbReference type="GO" id="GO:0030151">
    <property type="term" value="F:molybdenum ion binding"/>
    <property type="evidence" value="ECO:0007669"/>
    <property type="project" value="TreeGrafter"/>
</dbReference>
<dbReference type="GO" id="GO:0051539">
    <property type="term" value="F:4 iron, 4 sulfur cluster binding"/>
    <property type="evidence" value="ECO:0007669"/>
    <property type="project" value="UniProtKB-KW"/>
</dbReference>
<keyword evidence="9" id="KW-0411">Iron-sulfur</keyword>
<dbReference type="Proteomes" id="UP000269883">
    <property type="component" value="Chromosome"/>
</dbReference>
<dbReference type="GO" id="GO:0009061">
    <property type="term" value="P:anaerobic respiration"/>
    <property type="evidence" value="ECO:0007669"/>
    <property type="project" value="TreeGrafter"/>
</dbReference>
<proteinExistence type="inferred from homology"/>
<dbReference type="NCBIfam" id="TIGR01409">
    <property type="entry name" value="TAT_signal_seq"/>
    <property type="match status" value="1"/>
</dbReference>
<keyword evidence="8" id="KW-0408">Iron</keyword>
<dbReference type="KEGG" id="dfl:DFE_1351"/>
<comment type="subunit">
    <text evidence="4">Heterodimer of a large and a small subunit.</text>
</comment>
<comment type="cofactor">
    <cofactor evidence="1">
        <name>[4Fe-4S] cluster</name>
        <dbReference type="ChEBI" id="CHEBI:49883"/>
    </cofactor>
</comment>
<comment type="subcellular location">
    <subcellularLocation>
        <location evidence="2">Periplasm</location>
    </subcellularLocation>
</comment>
<keyword evidence="5" id="KW-0004">4Fe-4S</keyword>
<dbReference type="PANTHER" id="PTHR43598">
    <property type="entry name" value="TUNGSTEN-CONTAINING FORMYLMETHANOFURAN DEHYDROGENASE 2 SUBUNIT B"/>
    <property type="match status" value="1"/>
</dbReference>
<dbReference type="PANTHER" id="PTHR43598:SF1">
    <property type="entry name" value="FORMATE DEHYDROGENASE-O MAJOR SUBUNIT"/>
    <property type="match status" value="1"/>
</dbReference>
<dbReference type="GO" id="GO:0009055">
    <property type="term" value="F:electron transfer activity"/>
    <property type="evidence" value="ECO:0007669"/>
    <property type="project" value="TreeGrafter"/>
</dbReference>
<evidence type="ECO:0000256" key="5">
    <source>
        <dbReference type="ARBA" id="ARBA00022485"/>
    </source>
</evidence>
<dbReference type="GO" id="GO:0016491">
    <property type="term" value="F:oxidoreductase activity"/>
    <property type="evidence" value="ECO:0007669"/>
    <property type="project" value="UniProtKB-KW"/>
</dbReference>
<dbReference type="InterPro" id="IPR019546">
    <property type="entry name" value="TAT_signal_bac_arc"/>
</dbReference>
<feature type="domain" description="4Fe-4S Mo/W bis-MGD-type" evidence="10">
    <location>
        <begin position="43"/>
        <end position="99"/>
    </location>
</feature>
<evidence type="ECO:0000256" key="8">
    <source>
        <dbReference type="ARBA" id="ARBA00023004"/>
    </source>
</evidence>
<evidence type="ECO:0000256" key="3">
    <source>
        <dbReference type="ARBA" id="ARBA00010312"/>
    </source>
</evidence>
<evidence type="ECO:0000256" key="1">
    <source>
        <dbReference type="ARBA" id="ARBA00001966"/>
    </source>
</evidence>
<evidence type="ECO:0000256" key="6">
    <source>
        <dbReference type="ARBA" id="ARBA00022723"/>
    </source>
</evidence>
<gene>
    <name evidence="11" type="primary">fdnG</name>
    <name evidence="11" type="ORF">DFE_1351</name>
</gene>
<evidence type="ECO:0000256" key="9">
    <source>
        <dbReference type="ARBA" id="ARBA00023014"/>
    </source>
</evidence>
<dbReference type="Gene3D" id="2.20.25.90">
    <property type="entry name" value="ADC-like domains"/>
    <property type="match status" value="1"/>
</dbReference>
<keyword evidence="7" id="KW-0560">Oxidoreductase</keyword>
<keyword evidence="6" id="KW-0479">Metal-binding</keyword>
<dbReference type="SMART" id="SM00926">
    <property type="entry name" value="Molybdop_Fe4S4"/>
    <property type="match status" value="1"/>
</dbReference>
<dbReference type="InterPro" id="IPR006311">
    <property type="entry name" value="TAT_signal"/>
</dbReference>
<evidence type="ECO:0000256" key="7">
    <source>
        <dbReference type="ARBA" id="ARBA00023002"/>
    </source>
</evidence>